<name>A0ABS2NLY3_9FIRM</name>
<organism evidence="1 2">
    <name type="scientific">Alkaliphilus hydrothermalis</name>
    <dbReference type="NCBI Taxonomy" id="1482730"/>
    <lineage>
        <taxon>Bacteria</taxon>
        <taxon>Bacillati</taxon>
        <taxon>Bacillota</taxon>
        <taxon>Clostridia</taxon>
        <taxon>Peptostreptococcales</taxon>
        <taxon>Natronincolaceae</taxon>
        <taxon>Alkaliphilus</taxon>
    </lineage>
</organism>
<comment type="caution">
    <text evidence="1">The sequence shown here is derived from an EMBL/GenBank/DDBJ whole genome shotgun (WGS) entry which is preliminary data.</text>
</comment>
<gene>
    <name evidence="1" type="ORF">JOC73_000426</name>
</gene>
<reference evidence="1 2" key="1">
    <citation type="submission" date="2021-01" db="EMBL/GenBank/DDBJ databases">
        <title>Genomic Encyclopedia of Type Strains, Phase IV (KMG-IV): sequencing the most valuable type-strain genomes for metagenomic binning, comparative biology and taxonomic classification.</title>
        <authorList>
            <person name="Goeker M."/>
        </authorList>
    </citation>
    <scope>NUCLEOTIDE SEQUENCE [LARGE SCALE GENOMIC DNA]</scope>
    <source>
        <strain evidence="1 2">DSM 25890</strain>
    </source>
</reference>
<evidence type="ECO:0008006" key="3">
    <source>
        <dbReference type="Google" id="ProtNLM"/>
    </source>
</evidence>
<dbReference type="SUPFAM" id="SSF109854">
    <property type="entry name" value="DinB/YfiT-like putative metalloenzymes"/>
    <property type="match status" value="1"/>
</dbReference>
<dbReference type="InterPro" id="IPR034660">
    <property type="entry name" value="DinB/YfiT-like"/>
</dbReference>
<dbReference type="Proteomes" id="UP001314796">
    <property type="component" value="Unassembled WGS sequence"/>
</dbReference>
<sequence>MESIKNHLHKAFNLTRDLVRDLPTDALKLKLKDLPSNTIGEQLWCIIGARESYLKAIMNEGWVGFNCSLKDTSSKDEILLCLDQTGGESLDYLNSHRLNEVQVDLLLALLEHEIQHHGQLIRYVYGNKLSFPKSWKQRYTV</sequence>
<evidence type="ECO:0000313" key="1">
    <source>
        <dbReference type="EMBL" id="MBM7613917.1"/>
    </source>
</evidence>
<protein>
    <recommendedName>
        <fullName evidence="3">DinB family protein</fullName>
    </recommendedName>
</protein>
<proteinExistence type="predicted"/>
<accession>A0ABS2NLY3</accession>
<dbReference type="RefSeq" id="WP_204400203.1">
    <property type="nucleotide sequence ID" value="NZ_JAFBEE010000002.1"/>
</dbReference>
<keyword evidence="2" id="KW-1185">Reference proteome</keyword>
<evidence type="ECO:0000313" key="2">
    <source>
        <dbReference type="Proteomes" id="UP001314796"/>
    </source>
</evidence>
<dbReference type="EMBL" id="JAFBEE010000002">
    <property type="protein sequence ID" value="MBM7613917.1"/>
    <property type="molecule type" value="Genomic_DNA"/>
</dbReference>
<dbReference type="Gene3D" id="1.20.120.450">
    <property type="entry name" value="dinb family like domain"/>
    <property type="match status" value="1"/>
</dbReference>